<sequence>MDFDSDAKFIACIPVRDEQAHISLCLEALDGELEGCDAVVLVANGCRDRTVDIAIQRLTLWKRRWLLIDCTWKPGTGSASLARRLAMDVAGHCGASSLLFSVDGDTIVQPGLRNAYMQEFDRGYDLVCGRIGFIASETAGLPEADPAHEAVIREYREMSRFIEALIFPDENNPWPHHGNIGGANFALRADAYQRIGGLPTPPSGEDRALRRLCQAHDLRIRYSDGPRVETSCRLFGRASGGLSDELRRNRTETDPVVDELLEPPEQLLLRLRSRLQFRSASDAQKGDLLKALILPQAAVETVLALPSSAGWQMVEDTSAMLQRTRMRLSDLVEHLPGLRQMLSAVEEAQSENRESLRP</sequence>
<dbReference type="Proteomes" id="UP000630142">
    <property type="component" value="Unassembled WGS sequence"/>
</dbReference>
<protein>
    <recommendedName>
        <fullName evidence="3">Glycosyltransferase</fullName>
    </recommendedName>
</protein>
<organism evidence="1 2">
    <name type="scientific">Tianweitania populi</name>
    <dbReference type="NCBI Taxonomy" id="1607949"/>
    <lineage>
        <taxon>Bacteria</taxon>
        <taxon>Pseudomonadati</taxon>
        <taxon>Pseudomonadota</taxon>
        <taxon>Alphaproteobacteria</taxon>
        <taxon>Hyphomicrobiales</taxon>
        <taxon>Phyllobacteriaceae</taxon>
        <taxon>Tianweitania</taxon>
    </lineage>
</organism>
<keyword evidence="2" id="KW-1185">Reference proteome</keyword>
<dbReference type="EMBL" id="BMZQ01000002">
    <property type="protein sequence ID" value="GHD18065.1"/>
    <property type="molecule type" value="Genomic_DNA"/>
</dbReference>
<evidence type="ECO:0000313" key="1">
    <source>
        <dbReference type="EMBL" id="GHD18065.1"/>
    </source>
</evidence>
<comment type="caution">
    <text evidence="1">The sequence shown here is derived from an EMBL/GenBank/DDBJ whole genome shotgun (WGS) entry which is preliminary data.</text>
</comment>
<reference evidence="1" key="2">
    <citation type="submission" date="2020-09" db="EMBL/GenBank/DDBJ databases">
        <authorList>
            <person name="Sun Q."/>
            <person name="Kim S."/>
        </authorList>
    </citation>
    <scope>NUCLEOTIDE SEQUENCE</scope>
    <source>
        <strain evidence="1">KCTC 42249</strain>
    </source>
</reference>
<name>A0A8J3DWP0_9HYPH</name>
<dbReference type="AlphaFoldDB" id="A0A8J3DWP0"/>
<evidence type="ECO:0000313" key="2">
    <source>
        <dbReference type="Proteomes" id="UP000630142"/>
    </source>
</evidence>
<dbReference type="SUPFAM" id="SSF53448">
    <property type="entry name" value="Nucleotide-diphospho-sugar transferases"/>
    <property type="match status" value="1"/>
</dbReference>
<evidence type="ECO:0008006" key="3">
    <source>
        <dbReference type="Google" id="ProtNLM"/>
    </source>
</evidence>
<reference evidence="1" key="1">
    <citation type="journal article" date="2014" name="Int. J. Syst. Evol. Microbiol.">
        <title>Complete genome sequence of Corynebacterium casei LMG S-19264T (=DSM 44701T), isolated from a smear-ripened cheese.</title>
        <authorList>
            <consortium name="US DOE Joint Genome Institute (JGI-PGF)"/>
            <person name="Walter F."/>
            <person name="Albersmeier A."/>
            <person name="Kalinowski J."/>
            <person name="Ruckert C."/>
        </authorList>
    </citation>
    <scope>NUCLEOTIDE SEQUENCE</scope>
    <source>
        <strain evidence="1">KCTC 42249</strain>
    </source>
</reference>
<dbReference type="InterPro" id="IPR029044">
    <property type="entry name" value="Nucleotide-diphossugar_trans"/>
</dbReference>
<dbReference type="Gene3D" id="3.90.550.10">
    <property type="entry name" value="Spore Coat Polysaccharide Biosynthesis Protein SpsA, Chain A"/>
    <property type="match status" value="1"/>
</dbReference>
<accession>A0A8J3DWP0</accession>
<proteinExistence type="predicted"/>
<gene>
    <name evidence="1" type="ORF">GCM10016234_27960</name>
</gene>